<dbReference type="InterPro" id="IPR013325">
    <property type="entry name" value="RNA_pol_sigma_r2"/>
</dbReference>
<dbReference type="AlphaFoldDB" id="A0A810L4K7"/>
<keyword evidence="5" id="KW-0804">Transcription</keyword>
<dbReference type="InterPro" id="IPR014325">
    <property type="entry name" value="RNA_pol_sigma-E_actinobac"/>
</dbReference>
<sequence>MDSVAEREFLEFARTRTVALLRSAYALSGQQQSAEDLVQAALAKTAASWRRIRTDPEPYARKVLYHEFASWWRRRSTHETPTGALPDRLAPDSTTASTMRLVLYGGLSRLGHRQRAVLVLRYLEDRSEREVAEILGCRPGTVASQTSRALARLRVVAPELRELLDAEGVGP</sequence>
<dbReference type="GO" id="GO:0016987">
    <property type="term" value="F:sigma factor activity"/>
    <property type="evidence" value="ECO:0007669"/>
    <property type="project" value="UniProtKB-KW"/>
</dbReference>
<dbReference type="CDD" id="cd06171">
    <property type="entry name" value="Sigma70_r4"/>
    <property type="match status" value="1"/>
</dbReference>
<evidence type="ECO:0000256" key="4">
    <source>
        <dbReference type="ARBA" id="ARBA00023125"/>
    </source>
</evidence>
<dbReference type="InterPro" id="IPR014284">
    <property type="entry name" value="RNA_pol_sigma-70_dom"/>
</dbReference>
<feature type="domain" description="RNA polymerase sigma factor 70 region 4 type 2" evidence="7">
    <location>
        <begin position="107"/>
        <end position="153"/>
    </location>
</feature>
<dbReference type="NCBIfam" id="TIGR02983">
    <property type="entry name" value="SigE-fam_strep"/>
    <property type="match status" value="1"/>
</dbReference>
<keyword evidence="3" id="KW-0731">Sigma factor</keyword>
<dbReference type="GO" id="GO:0006352">
    <property type="term" value="P:DNA-templated transcription initiation"/>
    <property type="evidence" value="ECO:0007669"/>
    <property type="project" value="InterPro"/>
</dbReference>
<keyword evidence="9" id="KW-1185">Reference proteome</keyword>
<evidence type="ECO:0000259" key="6">
    <source>
        <dbReference type="Pfam" id="PF04542"/>
    </source>
</evidence>
<dbReference type="InterPro" id="IPR013324">
    <property type="entry name" value="RNA_pol_sigma_r3/r4-like"/>
</dbReference>
<evidence type="ECO:0000256" key="5">
    <source>
        <dbReference type="ARBA" id="ARBA00023163"/>
    </source>
</evidence>
<dbReference type="Pfam" id="PF08281">
    <property type="entry name" value="Sigma70_r4_2"/>
    <property type="match status" value="1"/>
</dbReference>
<name>A0A810L4K7_9ACTN</name>
<evidence type="ECO:0000256" key="1">
    <source>
        <dbReference type="ARBA" id="ARBA00010641"/>
    </source>
</evidence>
<accession>A0A810L4K7</accession>
<dbReference type="OrthoDB" id="3692620at2"/>
<dbReference type="NCBIfam" id="TIGR02937">
    <property type="entry name" value="sigma70-ECF"/>
    <property type="match status" value="1"/>
</dbReference>
<dbReference type="Gene3D" id="1.10.10.10">
    <property type="entry name" value="Winged helix-like DNA-binding domain superfamily/Winged helix DNA-binding domain"/>
    <property type="match status" value="1"/>
</dbReference>
<keyword evidence="2" id="KW-0805">Transcription regulation</keyword>
<dbReference type="InterPro" id="IPR036388">
    <property type="entry name" value="WH-like_DNA-bd_sf"/>
</dbReference>
<proteinExistence type="inferred from homology"/>
<keyword evidence="4" id="KW-0238">DNA-binding</keyword>
<reference evidence="8" key="1">
    <citation type="submission" date="2020-08" db="EMBL/GenBank/DDBJ databases">
        <title>Whole genome shotgun sequence of Actinocatenispora sera NBRC 101916.</title>
        <authorList>
            <person name="Komaki H."/>
            <person name="Tamura T."/>
        </authorList>
    </citation>
    <scope>NUCLEOTIDE SEQUENCE</scope>
    <source>
        <strain evidence="8">NBRC 101916</strain>
    </source>
</reference>
<evidence type="ECO:0000256" key="2">
    <source>
        <dbReference type="ARBA" id="ARBA00023015"/>
    </source>
</evidence>
<dbReference type="Proteomes" id="UP000680750">
    <property type="component" value="Chromosome"/>
</dbReference>
<dbReference type="InterPro" id="IPR013249">
    <property type="entry name" value="RNA_pol_sigma70_r4_t2"/>
</dbReference>
<dbReference type="Gene3D" id="1.10.1740.10">
    <property type="match status" value="1"/>
</dbReference>
<protein>
    <submittedName>
        <fullName evidence="8">RNA polymerase sigma-E factor</fullName>
    </submittedName>
</protein>
<feature type="domain" description="RNA polymerase sigma-70 region 2" evidence="6">
    <location>
        <begin position="20"/>
        <end position="76"/>
    </location>
</feature>
<dbReference type="GO" id="GO:0003677">
    <property type="term" value="F:DNA binding"/>
    <property type="evidence" value="ECO:0007669"/>
    <property type="project" value="UniProtKB-KW"/>
</dbReference>
<dbReference type="KEGG" id="aser:Asera_42750"/>
<evidence type="ECO:0000313" key="9">
    <source>
        <dbReference type="Proteomes" id="UP000680750"/>
    </source>
</evidence>
<dbReference type="PANTHER" id="PTHR43133:SF50">
    <property type="entry name" value="ECF RNA POLYMERASE SIGMA FACTOR SIGM"/>
    <property type="match status" value="1"/>
</dbReference>
<comment type="similarity">
    <text evidence="1">Belongs to the sigma-70 factor family. ECF subfamily.</text>
</comment>
<dbReference type="EMBL" id="AP023354">
    <property type="protein sequence ID" value="BCJ30167.1"/>
    <property type="molecule type" value="Genomic_DNA"/>
</dbReference>
<dbReference type="InterPro" id="IPR007627">
    <property type="entry name" value="RNA_pol_sigma70_r2"/>
</dbReference>
<dbReference type="Pfam" id="PF04542">
    <property type="entry name" value="Sigma70_r2"/>
    <property type="match status" value="1"/>
</dbReference>
<evidence type="ECO:0000313" key="8">
    <source>
        <dbReference type="EMBL" id="BCJ30167.1"/>
    </source>
</evidence>
<evidence type="ECO:0000259" key="7">
    <source>
        <dbReference type="Pfam" id="PF08281"/>
    </source>
</evidence>
<gene>
    <name evidence="8" type="primary">sigE</name>
    <name evidence="8" type="ORF">Asera_42750</name>
</gene>
<dbReference type="InterPro" id="IPR039425">
    <property type="entry name" value="RNA_pol_sigma-70-like"/>
</dbReference>
<evidence type="ECO:0000256" key="3">
    <source>
        <dbReference type="ARBA" id="ARBA00023082"/>
    </source>
</evidence>
<dbReference type="RefSeq" id="WP_030446194.1">
    <property type="nucleotide sequence ID" value="NZ_AP023354.1"/>
</dbReference>
<dbReference type="PANTHER" id="PTHR43133">
    <property type="entry name" value="RNA POLYMERASE ECF-TYPE SIGMA FACTO"/>
    <property type="match status" value="1"/>
</dbReference>
<dbReference type="SUPFAM" id="SSF88659">
    <property type="entry name" value="Sigma3 and sigma4 domains of RNA polymerase sigma factors"/>
    <property type="match status" value="1"/>
</dbReference>
<organism evidence="8 9">
    <name type="scientific">Actinocatenispora sera</name>
    <dbReference type="NCBI Taxonomy" id="390989"/>
    <lineage>
        <taxon>Bacteria</taxon>
        <taxon>Bacillati</taxon>
        <taxon>Actinomycetota</taxon>
        <taxon>Actinomycetes</taxon>
        <taxon>Micromonosporales</taxon>
        <taxon>Micromonosporaceae</taxon>
        <taxon>Actinocatenispora</taxon>
    </lineage>
</organism>
<dbReference type="SUPFAM" id="SSF88946">
    <property type="entry name" value="Sigma2 domain of RNA polymerase sigma factors"/>
    <property type="match status" value="1"/>
</dbReference>